<proteinExistence type="predicted"/>
<dbReference type="SUPFAM" id="SSF46689">
    <property type="entry name" value="Homeodomain-like"/>
    <property type="match status" value="1"/>
</dbReference>
<feature type="domain" description="SWIRM" evidence="1">
    <location>
        <begin position="115"/>
        <end position="186"/>
    </location>
</feature>
<keyword evidence="4" id="KW-1185">Reference proteome</keyword>
<evidence type="ECO:0000313" key="2">
    <source>
        <dbReference type="EMBL" id="GBB94163.1"/>
    </source>
</evidence>
<dbReference type="AlphaFoldDB" id="A0A2Z6QV16"/>
<dbReference type="FunFam" id="1.10.10.10:FF:000087">
    <property type="entry name" value="Transcriptional adapter 2"/>
    <property type="match status" value="1"/>
</dbReference>
<dbReference type="Proteomes" id="UP000615446">
    <property type="component" value="Unassembled WGS sequence"/>
</dbReference>
<reference evidence="3" key="2">
    <citation type="submission" date="2019-10" db="EMBL/GenBank/DDBJ databases">
        <title>Conservation and host-specific expression of non-tandemly repeated heterogenous ribosome RNA gene in arbuscular mycorrhizal fungi.</title>
        <authorList>
            <person name="Maeda T."/>
            <person name="Kobayashi Y."/>
            <person name="Nakagawa T."/>
            <person name="Ezawa T."/>
            <person name="Yamaguchi K."/>
            <person name="Bino T."/>
            <person name="Nishimoto Y."/>
            <person name="Shigenobu S."/>
            <person name="Kawaguchi M."/>
        </authorList>
    </citation>
    <scope>NUCLEOTIDE SEQUENCE</scope>
    <source>
        <strain evidence="3">HR1</strain>
    </source>
</reference>
<accession>A0A2Z6QV16</accession>
<dbReference type="InterPro" id="IPR007526">
    <property type="entry name" value="SWIRM"/>
</dbReference>
<dbReference type="STRING" id="94130.A0A2Z6QV16"/>
<reference evidence="2 4" key="1">
    <citation type="submission" date="2017-11" db="EMBL/GenBank/DDBJ databases">
        <title>The genome of Rhizophagus clarus HR1 reveals common genetic basis of auxotrophy among arbuscular mycorrhizal fungi.</title>
        <authorList>
            <person name="Kobayashi Y."/>
        </authorList>
    </citation>
    <scope>NUCLEOTIDE SEQUENCE [LARGE SCALE GENOMIC DNA]</scope>
    <source>
        <strain evidence="2 4">HR1</strain>
    </source>
</reference>
<dbReference type="EMBL" id="BLAL01000040">
    <property type="protein sequence ID" value="GES78886.1"/>
    <property type="molecule type" value="Genomic_DNA"/>
</dbReference>
<dbReference type="InterPro" id="IPR009057">
    <property type="entry name" value="Homeodomain-like_sf"/>
</dbReference>
<name>A0A2Z6QV16_9GLOM</name>
<sequence>MTAKSQTSTILYYRNIPRKHFRKQPYPMRAPDSSGDGLVYRINIYEIYAKNPSLLLNNNNNGFHNLDTQKIDNLNELVKDIDQLPIDHQNLNYKTPRINWDRTKSLDISQEVGYNLLHEKERILCSKLRLTPSTYLKAKYNILKAAQKYKIEGKDFKKSDAQKAGIKFNVNKASVLWNFFNQLKWV</sequence>
<dbReference type="Proteomes" id="UP000247702">
    <property type="component" value="Unassembled WGS sequence"/>
</dbReference>
<evidence type="ECO:0000313" key="4">
    <source>
        <dbReference type="Proteomes" id="UP000247702"/>
    </source>
</evidence>
<dbReference type="InterPro" id="IPR036388">
    <property type="entry name" value="WH-like_DNA-bd_sf"/>
</dbReference>
<organism evidence="2 4">
    <name type="scientific">Rhizophagus clarus</name>
    <dbReference type="NCBI Taxonomy" id="94130"/>
    <lineage>
        <taxon>Eukaryota</taxon>
        <taxon>Fungi</taxon>
        <taxon>Fungi incertae sedis</taxon>
        <taxon>Mucoromycota</taxon>
        <taxon>Glomeromycotina</taxon>
        <taxon>Glomeromycetes</taxon>
        <taxon>Glomerales</taxon>
        <taxon>Glomeraceae</taxon>
        <taxon>Rhizophagus</taxon>
    </lineage>
</organism>
<dbReference type="Gene3D" id="1.10.10.10">
    <property type="entry name" value="Winged helix-like DNA-binding domain superfamily/Winged helix DNA-binding domain"/>
    <property type="match status" value="1"/>
</dbReference>
<gene>
    <name evidence="3" type="ORF">RCL2_000619700</name>
    <name evidence="2" type="ORF">RclHR1_02300004</name>
</gene>
<dbReference type="OrthoDB" id="5598695at2759"/>
<protein>
    <submittedName>
        <fullName evidence="3">SWIRM domain-containing protein</fullName>
    </submittedName>
</protein>
<dbReference type="EMBL" id="BEXD01001447">
    <property type="protein sequence ID" value="GBB94163.1"/>
    <property type="molecule type" value="Genomic_DNA"/>
</dbReference>
<evidence type="ECO:0000259" key="1">
    <source>
        <dbReference type="Pfam" id="PF04433"/>
    </source>
</evidence>
<comment type="caution">
    <text evidence="2">The sequence shown here is derived from an EMBL/GenBank/DDBJ whole genome shotgun (WGS) entry which is preliminary data.</text>
</comment>
<dbReference type="Pfam" id="PF04433">
    <property type="entry name" value="SWIRM"/>
    <property type="match status" value="1"/>
</dbReference>
<dbReference type="GO" id="GO:0010468">
    <property type="term" value="P:regulation of gene expression"/>
    <property type="evidence" value="ECO:0007669"/>
    <property type="project" value="UniProtKB-ARBA"/>
</dbReference>
<evidence type="ECO:0000313" key="3">
    <source>
        <dbReference type="EMBL" id="GES78886.1"/>
    </source>
</evidence>